<evidence type="ECO:0000256" key="2">
    <source>
        <dbReference type="ARBA" id="ARBA00022559"/>
    </source>
</evidence>
<comment type="caution">
    <text evidence="16">The sequence shown here is derived from an EMBL/GenBank/DDBJ whole genome shotgun (WGS) entry which is preliminary data.</text>
</comment>
<keyword evidence="4 10" id="KW-0479">Metal-binding</keyword>
<dbReference type="GO" id="GO:0000302">
    <property type="term" value="P:response to reactive oxygen species"/>
    <property type="evidence" value="ECO:0007669"/>
    <property type="project" value="TreeGrafter"/>
</dbReference>
<feature type="disulfide bond" evidence="12">
    <location>
        <begin position="26"/>
        <end position="38"/>
    </location>
</feature>
<feature type="binding site" evidence="10">
    <location>
        <position position="89"/>
    </location>
    <ligand>
        <name>Ca(2+)</name>
        <dbReference type="ChEBI" id="CHEBI:29108"/>
        <label>1</label>
    </ligand>
</feature>
<dbReference type="PROSITE" id="PS50873">
    <property type="entry name" value="PEROXIDASE_4"/>
    <property type="match status" value="1"/>
</dbReference>
<comment type="similarity">
    <text evidence="1 13">Belongs to the peroxidase family. Ligninase subfamily.</text>
</comment>
<dbReference type="SUPFAM" id="SSF48113">
    <property type="entry name" value="Heme-dependent peroxidases"/>
    <property type="match status" value="1"/>
</dbReference>
<dbReference type="AlphaFoldDB" id="A0A9P5MZW6"/>
<keyword evidence="10 13" id="KW-0106">Calcium</keyword>
<keyword evidence="8" id="KW-0325">Glycoprotein</keyword>
<dbReference type="CDD" id="cd00692">
    <property type="entry name" value="ligninase"/>
    <property type="match status" value="1"/>
</dbReference>
<reference evidence="16" key="2">
    <citation type="journal article" date="2020" name="Nat. Commun.">
        <title>Large-scale genome sequencing of mycorrhizal fungi provides insights into the early evolution of symbiotic traits.</title>
        <authorList>
            <person name="Miyauchi S."/>
            <person name="Kiss E."/>
            <person name="Kuo A."/>
            <person name="Drula E."/>
            <person name="Kohler A."/>
            <person name="Sanchez-Garcia M."/>
            <person name="Morin E."/>
            <person name="Andreopoulos B."/>
            <person name="Barry K.W."/>
            <person name="Bonito G."/>
            <person name="Buee M."/>
            <person name="Carver A."/>
            <person name="Chen C."/>
            <person name="Cichocki N."/>
            <person name="Clum A."/>
            <person name="Culley D."/>
            <person name="Crous P.W."/>
            <person name="Fauchery L."/>
            <person name="Girlanda M."/>
            <person name="Hayes R.D."/>
            <person name="Keri Z."/>
            <person name="LaButti K."/>
            <person name="Lipzen A."/>
            <person name="Lombard V."/>
            <person name="Magnuson J."/>
            <person name="Maillard F."/>
            <person name="Murat C."/>
            <person name="Nolan M."/>
            <person name="Ohm R.A."/>
            <person name="Pangilinan J."/>
            <person name="Pereira M.F."/>
            <person name="Perotto S."/>
            <person name="Peter M."/>
            <person name="Pfister S."/>
            <person name="Riley R."/>
            <person name="Sitrit Y."/>
            <person name="Stielow J.B."/>
            <person name="Szollosi G."/>
            <person name="Zifcakova L."/>
            <person name="Stursova M."/>
            <person name="Spatafora J.W."/>
            <person name="Tedersoo L."/>
            <person name="Vaario L.M."/>
            <person name="Yamada A."/>
            <person name="Yan M."/>
            <person name="Wang P."/>
            <person name="Xu J."/>
            <person name="Bruns T."/>
            <person name="Baldrian P."/>
            <person name="Vilgalys R."/>
            <person name="Dunand C."/>
            <person name="Henrissat B."/>
            <person name="Grigoriev I.V."/>
            <person name="Hibbett D."/>
            <person name="Nagy L.G."/>
            <person name="Martin F.M."/>
        </authorList>
    </citation>
    <scope>NUCLEOTIDE SEQUENCE</scope>
    <source>
        <strain evidence="16">Prilba</strain>
    </source>
</reference>
<evidence type="ECO:0000256" key="1">
    <source>
        <dbReference type="ARBA" id="ARBA00006089"/>
    </source>
</evidence>
<sequence length="358" mass="38529">MSLKYLTIVFSLVYLVSAGLVRRVTCPDGNAVSNKKCCDLFPVLEDIQKNLFDNGECGEDAHSALRIAFHDAIGYSKKSKHAGGGADGSIYTFANQETAYPANGGIDDIVARQKPFIERHNLTPGDFIQFAAAVGVSNCPGAPRLEFLLGRPKATRPAEDLTVPEPFHNVETILDRFDDAGFGPSDVVALLTSHTIAAADKVDSTVPGAPFDSTPGVFDNQFFVETLLRGGSYPGTGPNKGEVPAPDALRGEMRLESDHYLARHPRTACYWQKNVESEDYMMSSFKTQMAKLAVLGQNTKEMVDCSDVIPMPKPRVGKAHLPAGTSLHDIEASCDETPFPTLSADPGNATPVKPVKAS</sequence>
<keyword evidence="5 13" id="KW-0732">Signal</keyword>
<evidence type="ECO:0000256" key="3">
    <source>
        <dbReference type="ARBA" id="ARBA00022617"/>
    </source>
</evidence>
<keyword evidence="3 10" id="KW-0349">Heme</keyword>
<keyword evidence="7 10" id="KW-0408">Iron</keyword>
<feature type="signal peptide" evidence="13">
    <location>
        <begin position="1"/>
        <end position="18"/>
    </location>
</feature>
<evidence type="ECO:0000256" key="13">
    <source>
        <dbReference type="RuleBase" id="RU363051"/>
    </source>
</evidence>
<keyword evidence="12" id="KW-1015">Disulfide bond</keyword>
<accession>A0A9P5MZW6</accession>
<dbReference type="Pfam" id="PF00141">
    <property type="entry name" value="peroxidase"/>
    <property type="match status" value="1"/>
</dbReference>
<gene>
    <name evidence="16" type="ORF">DFH94DRAFT_380713</name>
</gene>
<keyword evidence="17" id="KW-1185">Reference proteome</keyword>
<dbReference type="OrthoDB" id="2113341at2759"/>
<feature type="disulfide bond" evidence="12">
    <location>
        <begin position="269"/>
        <end position="334"/>
    </location>
</feature>
<dbReference type="EC" id="1.11.1.-" evidence="13"/>
<feature type="chain" id="PRO_5040529495" description="Peroxidase" evidence="13">
    <location>
        <begin position="19"/>
        <end position="358"/>
    </location>
</feature>
<proteinExistence type="inferred from homology"/>
<feature type="domain" description="Plant heme peroxidase family profile" evidence="15">
    <location>
        <begin position="61"/>
        <end position="338"/>
    </location>
</feature>
<evidence type="ECO:0000256" key="8">
    <source>
        <dbReference type="ARBA" id="ARBA00023180"/>
    </source>
</evidence>
<feature type="binding site" evidence="10">
    <location>
        <position position="219"/>
    </location>
    <ligand>
        <name>Ca(2+)</name>
        <dbReference type="ChEBI" id="CHEBI:29108"/>
        <label>2</label>
    </ligand>
</feature>
<feature type="binding site" description="axial binding residue" evidence="10">
    <location>
        <position position="194"/>
    </location>
    <ligand>
        <name>heme b</name>
        <dbReference type="ChEBI" id="CHEBI:60344"/>
    </ligand>
    <ligandPart>
        <name>Fe</name>
        <dbReference type="ChEBI" id="CHEBI:18248"/>
    </ligandPart>
</feature>
<feature type="binding site" evidence="10">
    <location>
        <position position="214"/>
    </location>
    <ligand>
        <name>Ca(2+)</name>
        <dbReference type="ChEBI" id="CHEBI:29108"/>
        <label>2</label>
    </ligand>
</feature>
<dbReference type="InterPro" id="IPR044831">
    <property type="entry name" value="Ccp1-like"/>
</dbReference>
<dbReference type="InterPro" id="IPR024589">
    <property type="entry name" value="Ligninase_C"/>
</dbReference>
<feature type="disulfide bond" evidence="12">
    <location>
        <begin position="57"/>
        <end position="139"/>
    </location>
</feature>
<feature type="disulfide bond" evidence="12">
    <location>
        <begin position="37"/>
        <end position="305"/>
    </location>
</feature>
<dbReference type="InterPro" id="IPR019794">
    <property type="entry name" value="Peroxidases_AS"/>
</dbReference>
<evidence type="ECO:0000256" key="9">
    <source>
        <dbReference type="PIRSR" id="PIRSR601621-1"/>
    </source>
</evidence>
<evidence type="ECO:0000256" key="10">
    <source>
        <dbReference type="PIRSR" id="PIRSR601621-2"/>
    </source>
</evidence>
<feature type="binding site" evidence="10">
    <location>
        <position position="85"/>
    </location>
    <ligand>
        <name>Ca(2+)</name>
        <dbReference type="ChEBI" id="CHEBI:29108"/>
        <label>1</label>
    </ligand>
</feature>
<name>A0A9P5MZW6_9AGAM</name>
<feature type="region of interest" description="Disordered" evidence="14">
    <location>
        <begin position="337"/>
        <end position="358"/>
    </location>
</feature>
<evidence type="ECO:0000313" key="16">
    <source>
        <dbReference type="EMBL" id="KAF8482786.1"/>
    </source>
</evidence>
<evidence type="ECO:0000256" key="11">
    <source>
        <dbReference type="PIRSR" id="PIRSR601621-3"/>
    </source>
</evidence>
<evidence type="ECO:0000256" key="12">
    <source>
        <dbReference type="PIRSR" id="PIRSR601621-4"/>
    </source>
</evidence>
<feature type="active site" description="Proton acceptor" evidence="9">
    <location>
        <position position="70"/>
    </location>
</feature>
<dbReference type="PRINTS" id="PR00458">
    <property type="entry name" value="PEROXIDASE"/>
</dbReference>
<dbReference type="PANTHER" id="PTHR31356:SF66">
    <property type="entry name" value="CATALASE-PEROXIDASE"/>
    <property type="match status" value="1"/>
</dbReference>
<feature type="binding site" evidence="10">
    <location>
        <position position="212"/>
    </location>
    <ligand>
        <name>Ca(2+)</name>
        <dbReference type="ChEBI" id="CHEBI:29108"/>
        <label>2</label>
    </ligand>
</feature>
<keyword evidence="2 13" id="KW-0575">Peroxidase</keyword>
<dbReference type="InterPro" id="IPR001621">
    <property type="entry name" value="Ligninase"/>
</dbReference>
<dbReference type="GO" id="GO:0042744">
    <property type="term" value="P:hydrogen peroxide catabolic process"/>
    <property type="evidence" value="ECO:0007669"/>
    <property type="project" value="TreeGrafter"/>
</dbReference>
<evidence type="ECO:0000256" key="4">
    <source>
        <dbReference type="ARBA" id="ARBA00022723"/>
    </source>
</evidence>
<dbReference type="Gene3D" id="1.10.420.10">
    <property type="entry name" value="Peroxidase, domain 2"/>
    <property type="match status" value="1"/>
</dbReference>
<evidence type="ECO:0000256" key="5">
    <source>
        <dbReference type="ARBA" id="ARBA00022729"/>
    </source>
</evidence>
<dbReference type="InterPro" id="IPR002016">
    <property type="entry name" value="Haem_peroxidase"/>
</dbReference>
<dbReference type="Gene3D" id="1.10.520.10">
    <property type="match status" value="1"/>
</dbReference>
<dbReference type="PRINTS" id="PR00462">
    <property type="entry name" value="LIGNINASE"/>
</dbReference>
<evidence type="ECO:0000256" key="6">
    <source>
        <dbReference type="ARBA" id="ARBA00023002"/>
    </source>
</evidence>
<comment type="cofactor">
    <cofactor evidence="10">
        <name>heme b</name>
        <dbReference type="ChEBI" id="CHEBI:60344"/>
    </cofactor>
    <text evidence="10">Binds 1 heme b (iron(II)-protoporphyrin IX) group per subunit.</text>
</comment>
<evidence type="ECO:0000313" key="17">
    <source>
        <dbReference type="Proteomes" id="UP000759537"/>
    </source>
</evidence>
<dbReference type="GO" id="GO:0034599">
    <property type="term" value="P:cellular response to oxidative stress"/>
    <property type="evidence" value="ECO:0007669"/>
    <property type="project" value="InterPro"/>
</dbReference>
<organism evidence="16 17">
    <name type="scientific">Russula ochroleuca</name>
    <dbReference type="NCBI Taxonomy" id="152965"/>
    <lineage>
        <taxon>Eukaryota</taxon>
        <taxon>Fungi</taxon>
        <taxon>Dikarya</taxon>
        <taxon>Basidiomycota</taxon>
        <taxon>Agaricomycotina</taxon>
        <taxon>Agaricomycetes</taxon>
        <taxon>Russulales</taxon>
        <taxon>Russulaceae</taxon>
        <taxon>Russula</taxon>
    </lineage>
</organism>
<dbReference type="GO" id="GO:0020037">
    <property type="term" value="F:heme binding"/>
    <property type="evidence" value="ECO:0007669"/>
    <property type="project" value="UniProtKB-UniRule"/>
</dbReference>
<dbReference type="PROSITE" id="PS00436">
    <property type="entry name" value="PEROXIDASE_2"/>
    <property type="match status" value="1"/>
</dbReference>
<feature type="binding site" evidence="10">
    <location>
        <position position="87"/>
    </location>
    <ligand>
        <name>Ca(2+)</name>
        <dbReference type="ChEBI" id="CHEBI:29108"/>
        <label>1</label>
    </ligand>
</feature>
<comment type="cofactor">
    <cofactor evidence="10 13">
        <name>Ca(2+)</name>
        <dbReference type="ChEBI" id="CHEBI:29108"/>
    </cofactor>
    <text evidence="10 13">Binds 2 calcium ions per subunit.</text>
</comment>
<feature type="binding site" evidence="10">
    <location>
        <position position="195"/>
    </location>
    <ligand>
        <name>Ca(2+)</name>
        <dbReference type="ChEBI" id="CHEBI:29108"/>
        <label>2</label>
    </ligand>
</feature>
<keyword evidence="6 13" id="KW-0560">Oxidoreductase</keyword>
<feature type="binding site" evidence="10">
    <location>
        <position position="71"/>
    </location>
    <ligand>
        <name>Ca(2+)</name>
        <dbReference type="ChEBI" id="CHEBI:29108"/>
        <label>1</label>
    </ligand>
</feature>
<evidence type="ECO:0000256" key="7">
    <source>
        <dbReference type="ARBA" id="ARBA00023004"/>
    </source>
</evidence>
<dbReference type="PANTHER" id="PTHR31356">
    <property type="entry name" value="THYLAKOID LUMENAL 29 KDA PROTEIN, CHLOROPLASTIC-RELATED"/>
    <property type="match status" value="1"/>
</dbReference>
<dbReference type="Pfam" id="PF11895">
    <property type="entry name" value="Peroxidase_ext"/>
    <property type="match status" value="1"/>
</dbReference>
<dbReference type="GO" id="GO:0046872">
    <property type="term" value="F:metal ion binding"/>
    <property type="evidence" value="ECO:0007669"/>
    <property type="project" value="UniProtKB-UniRule"/>
</dbReference>
<evidence type="ECO:0000256" key="14">
    <source>
        <dbReference type="SAM" id="MobiDB-lite"/>
    </source>
</evidence>
<feature type="site" description="Transition state stabilizer" evidence="11">
    <location>
        <position position="66"/>
    </location>
</feature>
<dbReference type="GO" id="GO:0004601">
    <property type="term" value="F:peroxidase activity"/>
    <property type="evidence" value="ECO:0007669"/>
    <property type="project" value="UniProtKB-KW"/>
</dbReference>
<dbReference type="Proteomes" id="UP000759537">
    <property type="component" value="Unassembled WGS sequence"/>
</dbReference>
<protein>
    <recommendedName>
        <fullName evidence="13">Peroxidase</fullName>
        <ecNumber evidence="13">1.11.1.-</ecNumber>
    </recommendedName>
</protein>
<reference evidence="16" key="1">
    <citation type="submission" date="2019-10" db="EMBL/GenBank/DDBJ databases">
        <authorList>
            <consortium name="DOE Joint Genome Institute"/>
            <person name="Kuo A."/>
            <person name="Miyauchi S."/>
            <person name="Kiss E."/>
            <person name="Drula E."/>
            <person name="Kohler A."/>
            <person name="Sanchez-Garcia M."/>
            <person name="Andreopoulos B."/>
            <person name="Barry K.W."/>
            <person name="Bonito G."/>
            <person name="Buee M."/>
            <person name="Carver A."/>
            <person name="Chen C."/>
            <person name="Cichocki N."/>
            <person name="Clum A."/>
            <person name="Culley D."/>
            <person name="Crous P.W."/>
            <person name="Fauchery L."/>
            <person name="Girlanda M."/>
            <person name="Hayes R."/>
            <person name="Keri Z."/>
            <person name="LaButti K."/>
            <person name="Lipzen A."/>
            <person name="Lombard V."/>
            <person name="Magnuson J."/>
            <person name="Maillard F."/>
            <person name="Morin E."/>
            <person name="Murat C."/>
            <person name="Nolan M."/>
            <person name="Ohm R."/>
            <person name="Pangilinan J."/>
            <person name="Pereira M."/>
            <person name="Perotto S."/>
            <person name="Peter M."/>
            <person name="Riley R."/>
            <person name="Sitrit Y."/>
            <person name="Stielow B."/>
            <person name="Szollosi G."/>
            <person name="Zifcakova L."/>
            <person name="Stursova M."/>
            <person name="Spatafora J.W."/>
            <person name="Tedersoo L."/>
            <person name="Vaario L.-M."/>
            <person name="Yamada A."/>
            <person name="Yan M."/>
            <person name="Wang P."/>
            <person name="Xu J."/>
            <person name="Bruns T."/>
            <person name="Baldrian P."/>
            <person name="Vilgalys R."/>
            <person name="Henrissat B."/>
            <person name="Grigoriev I.V."/>
            <person name="Hibbett D."/>
            <person name="Nagy L.G."/>
            <person name="Martin F.M."/>
        </authorList>
    </citation>
    <scope>NUCLEOTIDE SEQUENCE</scope>
    <source>
        <strain evidence="16">Prilba</strain>
    </source>
</reference>
<dbReference type="EMBL" id="WHVB01000005">
    <property type="protein sequence ID" value="KAF8482786.1"/>
    <property type="molecule type" value="Genomic_DNA"/>
</dbReference>
<dbReference type="InterPro" id="IPR010255">
    <property type="entry name" value="Haem_peroxidase_sf"/>
</dbReference>
<evidence type="ECO:0000259" key="15">
    <source>
        <dbReference type="PROSITE" id="PS50873"/>
    </source>
</evidence>